<protein>
    <recommendedName>
        <fullName evidence="1">NAD-dependent epimerase/dehydratase domain-containing protein</fullName>
    </recommendedName>
</protein>
<accession>A0ABP1DXX1</accession>
<dbReference type="Pfam" id="PF01370">
    <property type="entry name" value="Epimerase"/>
    <property type="match status" value="1"/>
</dbReference>
<dbReference type="Gene3D" id="3.40.50.720">
    <property type="entry name" value="NAD(P)-binding Rossmann-like Domain"/>
    <property type="match status" value="1"/>
</dbReference>
<dbReference type="InterPro" id="IPR036291">
    <property type="entry name" value="NAD(P)-bd_dom_sf"/>
</dbReference>
<evidence type="ECO:0000259" key="1">
    <source>
        <dbReference type="Pfam" id="PF01370"/>
    </source>
</evidence>
<dbReference type="InterPro" id="IPR001509">
    <property type="entry name" value="Epimerase_deHydtase"/>
</dbReference>
<dbReference type="PANTHER" id="PTHR48079">
    <property type="entry name" value="PROTEIN YEEZ"/>
    <property type="match status" value="1"/>
</dbReference>
<evidence type="ECO:0000313" key="3">
    <source>
        <dbReference type="Proteomes" id="UP001497453"/>
    </source>
</evidence>
<proteinExistence type="predicted"/>
<dbReference type="InterPro" id="IPR051783">
    <property type="entry name" value="NAD(P)-dependent_oxidoreduct"/>
</dbReference>
<keyword evidence="3" id="KW-1185">Reference proteome</keyword>
<dbReference type="EMBL" id="OZ037950">
    <property type="protein sequence ID" value="CAL1712615.1"/>
    <property type="molecule type" value="Genomic_DNA"/>
</dbReference>
<gene>
    <name evidence="2" type="ORF">GFSPODELE1_LOCUS8905</name>
</gene>
<sequence>MKVLVVGATGFAGFPAARALARAGHLVYGLVRSAEKGKKLAAEEIIPIVGDALDPTPWLPIVAELDTVIDAVGGAVDLKAIGSSLLSAVAEAAQKYRPHDAPKLNYIYTSGTWVHGENRSNVVTDTTPLTSPTPLVAWRPAHERAVINNPILNGIVIRPALIYGRSASILATLFKNAYNGKVSWYGTPGGRYALIHVDDLAELYVLTAERATIAAGKIFDAANDFTESADDLLNKLVLISGAKGPYEYVEPSNLFESAITTTTLIRPYLARSVLGWQPRKAGLVDFLEVYYNAWKANEGLLTFTLTLVP</sequence>
<dbReference type="PANTHER" id="PTHR48079:SF3">
    <property type="entry name" value="NAD-DEPENDENT EPIMERASE_DEHYDRATASE DOMAIN-CONTAINING PROTEIN"/>
    <property type="match status" value="1"/>
</dbReference>
<dbReference type="Proteomes" id="UP001497453">
    <property type="component" value="Chromosome 7"/>
</dbReference>
<evidence type="ECO:0000313" key="2">
    <source>
        <dbReference type="EMBL" id="CAL1712615.1"/>
    </source>
</evidence>
<reference evidence="3" key="1">
    <citation type="submission" date="2024-04" db="EMBL/GenBank/DDBJ databases">
        <authorList>
            <person name="Shaw F."/>
            <person name="Minotto A."/>
        </authorList>
    </citation>
    <scope>NUCLEOTIDE SEQUENCE [LARGE SCALE GENOMIC DNA]</scope>
</reference>
<organism evidence="2 3">
    <name type="scientific">Somion occarium</name>
    <dbReference type="NCBI Taxonomy" id="3059160"/>
    <lineage>
        <taxon>Eukaryota</taxon>
        <taxon>Fungi</taxon>
        <taxon>Dikarya</taxon>
        <taxon>Basidiomycota</taxon>
        <taxon>Agaricomycotina</taxon>
        <taxon>Agaricomycetes</taxon>
        <taxon>Polyporales</taxon>
        <taxon>Cerrenaceae</taxon>
        <taxon>Somion</taxon>
    </lineage>
</organism>
<name>A0ABP1DXX1_9APHY</name>
<dbReference type="SUPFAM" id="SSF51735">
    <property type="entry name" value="NAD(P)-binding Rossmann-fold domains"/>
    <property type="match status" value="1"/>
</dbReference>
<feature type="domain" description="NAD-dependent epimerase/dehydratase" evidence="1">
    <location>
        <begin position="3"/>
        <end position="219"/>
    </location>
</feature>